<dbReference type="AlphaFoldDB" id="A0A4R2KBL4"/>
<accession>A0A4R2KBL4</accession>
<sequence length="121" mass="14219">MDFIDKLANKVSSGTKILSQKTDEIIEMTELNIELKNIEAYIEEEKLYIGELVYKYFLSNSNNMPIAEIKGKCGEIQRLEKEKHRMKTRLNRIKGWQYCRICGEPIEDEENFCPKCGHKIK</sequence>
<evidence type="ECO:0000313" key="3">
    <source>
        <dbReference type="Proteomes" id="UP000294919"/>
    </source>
</evidence>
<protein>
    <submittedName>
        <fullName evidence="2">Zinc ribbon protein</fullName>
    </submittedName>
</protein>
<keyword evidence="3" id="KW-1185">Reference proteome</keyword>
<comment type="caution">
    <text evidence="2">The sequence shown here is derived from an EMBL/GenBank/DDBJ whole genome shotgun (WGS) entry which is preliminary data.</text>
</comment>
<gene>
    <name evidence="2" type="ORF">EV214_12751</name>
</gene>
<evidence type="ECO:0000313" key="2">
    <source>
        <dbReference type="EMBL" id="TCO70214.1"/>
    </source>
</evidence>
<feature type="domain" description="Zinc-ribbon" evidence="1">
    <location>
        <begin position="98"/>
        <end position="119"/>
    </location>
</feature>
<dbReference type="InterPro" id="IPR026870">
    <property type="entry name" value="Zinc_ribbon_dom"/>
</dbReference>
<dbReference type="RefSeq" id="WP_132247211.1">
    <property type="nucleotide sequence ID" value="NZ_SLWV01000027.1"/>
</dbReference>
<evidence type="ECO:0000259" key="1">
    <source>
        <dbReference type="Pfam" id="PF13240"/>
    </source>
</evidence>
<organism evidence="2 3">
    <name type="scientific">Marinisporobacter balticus</name>
    <dbReference type="NCBI Taxonomy" id="2018667"/>
    <lineage>
        <taxon>Bacteria</taxon>
        <taxon>Bacillati</taxon>
        <taxon>Bacillota</taxon>
        <taxon>Clostridia</taxon>
        <taxon>Peptostreptococcales</taxon>
        <taxon>Thermotaleaceae</taxon>
        <taxon>Marinisporobacter</taxon>
    </lineage>
</organism>
<dbReference type="Proteomes" id="UP000294919">
    <property type="component" value="Unassembled WGS sequence"/>
</dbReference>
<proteinExistence type="predicted"/>
<dbReference type="OrthoDB" id="9788304at2"/>
<reference evidence="2 3" key="1">
    <citation type="submission" date="2019-03" db="EMBL/GenBank/DDBJ databases">
        <title>Genomic Encyclopedia of Type Strains, Phase IV (KMG-IV): sequencing the most valuable type-strain genomes for metagenomic binning, comparative biology and taxonomic classification.</title>
        <authorList>
            <person name="Goeker M."/>
        </authorList>
    </citation>
    <scope>NUCLEOTIDE SEQUENCE [LARGE SCALE GENOMIC DNA]</scope>
    <source>
        <strain evidence="2 3">DSM 102940</strain>
    </source>
</reference>
<name>A0A4R2KBL4_9FIRM</name>
<dbReference type="Pfam" id="PF13240">
    <property type="entry name" value="Zn_Ribbon_1"/>
    <property type="match status" value="1"/>
</dbReference>
<dbReference type="EMBL" id="SLWV01000027">
    <property type="protein sequence ID" value="TCO70214.1"/>
    <property type="molecule type" value="Genomic_DNA"/>
</dbReference>